<evidence type="ECO:0000256" key="3">
    <source>
        <dbReference type="ARBA" id="ARBA00022729"/>
    </source>
</evidence>
<dbReference type="Gene3D" id="1.25.40.390">
    <property type="match status" value="1"/>
</dbReference>
<proteinExistence type="inferred from homology"/>
<dbReference type="RefSeq" id="WP_375556092.1">
    <property type="nucleotide sequence ID" value="NZ_JBBVGT010000002.1"/>
</dbReference>
<sequence length="615" mass="69790">MKTIYKIGIIAAVIFSFTGCKKYLDKMPDDQLTMEMIFNDKIRTEDWLAGVYSGIPNPMWGYFKDQGYNIMGDDLTIPAEWTPFGWRNVYAYTLGDWNPISAWNPYYWVELPKRIRSGLIFLENVKPLPGVSVEDVEVMKAQVRFLIAYYYSLMIEIYGPIPFKPGVIEAVDAPASELMITQTPYDSIVNWIDTELKDVSGKLPAVYPDQHDWGKATSVMALAIRAKTLLFAASPLFNGNPDFRNWKNAHGTNLFQANADPSKWARAAAAYKELIDAAEAADYGLYYEYNADGSIDPFMSYYNMSLKKFSEGNREIIFGRPDQPDLNGWQAHHLPIGIGGNGGMGVTQELVDAFYMENGLPITDPNSGYSESGFSTANEVRNTRWPGGGPEVGTVTMGGTYNMYVNREPRFYVSVIFDNAWLGVDDRNVEFVQGGRDTRLSFDAPQNGYNVRKAVSLDVFPRENRWVYQPGILYRMADAYLGYAEALNESDPGNPEILENINLIRERAGIPPLEQGLSQSAIRKAIQRERRIEFNAEGVRIHDLRRWKIADQYLNGQLWGMNFTGNVRSDDPNNPNAFFKRTFYKNRVFTNKMYLWPVPQAQIDINPNLVQAPGY</sequence>
<dbReference type="InterPro" id="IPR012944">
    <property type="entry name" value="SusD_RagB_dom"/>
</dbReference>
<feature type="domain" description="RagB/SusD" evidence="6">
    <location>
        <begin position="338"/>
        <end position="615"/>
    </location>
</feature>
<evidence type="ECO:0000256" key="4">
    <source>
        <dbReference type="ARBA" id="ARBA00023136"/>
    </source>
</evidence>
<dbReference type="Pfam" id="PF07980">
    <property type="entry name" value="SusD_RagB"/>
    <property type="match status" value="1"/>
</dbReference>
<comment type="similarity">
    <text evidence="2">Belongs to the SusD family.</text>
</comment>
<keyword evidence="4" id="KW-0472">Membrane</keyword>
<organism evidence="8 9">
    <name type="scientific">Albibacterium profundi</name>
    <dbReference type="NCBI Taxonomy" id="3134906"/>
    <lineage>
        <taxon>Bacteria</taxon>
        <taxon>Pseudomonadati</taxon>
        <taxon>Bacteroidota</taxon>
        <taxon>Sphingobacteriia</taxon>
        <taxon>Sphingobacteriales</taxon>
        <taxon>Sphingobacteriaceae</taxon>
        <taxon>Albibacterium</taxon>
    </lineage>
</organism>
<comment type="caution">
    <text evidence="8">The sequence shown here is derived from an EMBL/GenBank/DDBJ whole genome shotgun (WGS) entry which is preliminary data.</text>
</comment>
<feature type="domain" description="SusD-like N-terminal" evidence="7">
    <location>
        <begin position="22"/>
        <end position="227"/>
    </location>
</feature>
<evidence type="ECO:0000256" key="1">
    <source>
        <dbReference type="ARBA" id="ARBA00004442"/>
    </source>
</evidence>
<evidence type="ECO:0000313" key="9">
    <source>
        <dbReference type="Proteomes" id="UP001580928"/>
    </source>
</evidence>
<evidence type="ECO:0000259" key="6">
    <source>
        <dbReference type="Pfam" id="PF07980"/>
    </source>
</evidence>
<dbReference type="Pfam" id="PF14322">
    <property type="entry name" value="SusD-like_3"/>
    <property type="match status" value="1"/>
</dbReference>
<dbReference type="SUPFAM" id="SSF48452">
    <property type="entry name" value="TPR-like"/>
    <property type="match status" value="1"/>
</dbReference>
<accession>A0ABV5CDR3</accession>
<gene>
    <name evidence="8" type="ORF">WKR92_01635</name>
</gene>
<comment type="subcellular location">
    <subcellularLocation>
        <location evidence="1">Cell outer membrane</location>
    </subcellularLocation>
</comment>
<keyword evidence="9" id="KW-1185">Reference proteome</keyword>
<name>A0ABV5CDR3_9SPHI</name>
<evidence type="ECO:0000313" key="8">
    <source>
        <dbReference type="EMBL" id="MFB5944527.1"/>
    </source>
</evidence>
<protein>
    <submittedName>
        <fullName evidence="8">RagB/SusD family nutrient uptake outer membrane protein</fullName>
    </submittedName>
</protein>
<keyword evidence="5" id="KW-0998">Cell outer membrane</keyword>
<dbReference type="EMBL" id="JBBVGT010000002">
    <property type="protein sequence ID" value="MFB5944527.1"/>
    <property type="molecule type" value="Genomic_DNA"/>
</dbReference>
<dbReference type="Proteomes" id="UP001580928">
    <property type="component" value="Unassembled WGS sequence"/>
</dbReference>
<keyword evidence="3" id="KW-0732">Signal</keyword>
<evidence type="ECO:0000259" key="7">
    <source>
        <dbReference type="Pfam" id="PF14322"/>
    </source>
</evidence>
<dbReference type="PROSITE" id="PS51257">
    <property type="entry name" value="PROKAR_LIPOPROTEIN"/>
    <property type="match status" value="1"/>
</dbReference>
<evidence type="ECO:0000256" key="5">
    <source>
        <dbReference type="ARBA" id="ARBA00023237"/>
    </source>
</evidence>
<dbReference type="InterPro" id="IPR033985">
    <property type="entry name" value="SusD-like_N"/>
</dbReference>
<evidence type="ECO:0000256" key="2">
    <source>
        <dbReference type="ARBA" id="ARBA00006275"/>
    </source>
</evidence>
<reference evidence="8 9" key="1">
    <citation type="submission" date="2024-04" db="EMBL/GenBank/DDBJ databases">
        <title>Albibacterium profundi sp. nov., isolated from sediment of the Challenger Deep of Mariana Trench.</title>
        <authorList>
            <person name="Wang Y."/>
        </authorList>
    </citation>
    <scope>NUCLEOTIDE SEQUENCE [LARGE SCALE GENOMIC DNA]</scope>
    <source>
        <strain evidence="8 9">RHL897</strain>
    </source>
</reference>
<dbReference type="InterPro" id="IPR011990">
    <property type="entry name" value="TPR-like_helical_dom_sf"/>
</dbReference>